<dbReference type="EMBL" id="RAWM01000055">
    <property type="protein sequence ID" value="RKH66981.1"/>
    <property type="molecule type" value="Genomic_DNA"/>
</dbReference>
<name>A0A3A8QH38_9BACT</name>
<evidence type="ECO:0000313" key="1">
    <source>
        <dbReference type="EMBL" id="RKH66981.1"/>
    </source>
</evidence>
<organism evidence="1 2">
    <name type="scientific">Corallococcus interemptor</name>
    <dbReference type="NCBI Taxonomy" id="2316720"/>
    <lineage>
        <taxon>Bacteria</taxon>
        <taxon>Pseudomonadati</taxon>
        <taxon>Myxococcota</taxon>
        <taxon>Myxococcia</taxon>
        <taxon>Myxococcales</taxon>
        <taxon>Cystobacterineae</taxon>
        <taxon>Myxococcaceae</taxon>
        <taxon>Corallococcus</taxon>
    </lineage>
</organism>
<gene>
    <name evidence="1" type="ORF">D7X96_20365</name>
</gene>
<dbReference type="Proteomes" id="UP000282656">
    <property type="component" value="Unassembled WGS sequence"/>
</dbReference>
<proteinExistence type="predicted"/>
<protein>
    <submittedName>
        <fullName evidence="1">Uncharacterized protein</fullName>
    </submittedName>
</protein>
<sequence length="203" mass="22057">MSKVSAGGSSSLLPCDVRRDGDRLFDVAMWCLGQDVRCPDGNVLLRRGLVREPRPPGVEGQSAYQGQLLDGGRLTLWGFGALCESCGAAIFVPRDGFVPRWVEGARGNAFRVEDVGVRREVATGPERRAARAGLARLADWLAEYEAWVAHDVGLAWRRECLAARRKASPIPAEELSTAWKRLAVRVRATDAAVQHHAAPMTGA</sequence>
<keyword evidence="2" id="KW-1185">Reference proteome</keyword>
<comment type="caution">
    <text evidence="1">The sequence shown here is derived from an EMBL/GenBank/DDBJ whole genome shotgun (WGS) entry which is preliminary data.</text>
</comment>
<dbReference type="AlphaFoldDB" id="A0A3A8QH38"/>
<dbReference type="RefSeq" id="WP_121770498.1">
    <property type="nucleotide sequence ID" value="NZ_RAWM01000055.1"/>
</dbReference>
<reference evidence="2" key="1">
    <citation type="submission" date="2018-09" db="EMBL/GenBank/DDBJ databases">
        <authorList>
            <person name="Livingstone P.G."/>
            <person name="Whitworth D.E."/>
        </authorList>
    </citation>
    <scope>NUCLEOTIDE SEQUENCE [LARGE SCALE GENOMIC DNA]</scope>
    <source>
        <strain evidence="2">AB047A</strain>
    </source>
</reference>
<accession>A0A3A8QH38</accession>
<dbReference type="OrthoDB" id="121648at2"/>
<evidence type="ECO:0000313" key="2">
    <source>
        <dbReference type="Proteomes" id="UP000282656"/>
    </source>
</evidence>